<organism evidence="1 2">
    <name type="scientific">Brachyspira aalborgi</name>
    <dbReference type="NCBI Taxonomy" id="29522"/>
    <lineage>
        <taxon>Bacteria</taxon>
        <taxon>Pseudomonadati</taxon>
        <taxon>Spirochaetota</taxon>
        <taxon>Spirochaetia</taxon>
        <taxon>Brachyspirales</taxon>
        <taxon>Brachyspiraceae</taxon>
        <taxon>Brachyspira</taxon>
    </lineage>
</organism>
<proteinExistence type="predicted"/>
<reference evidence="1 2" key="1">
    <citation type="journal article" date="1992" name="Lakartidningen">
        <title>[Penicillin V and not amoxicillin is the first choice preparation in acute otitis].</title>
        <authorList>
            <person name="Kamme C."/>
            <person name="Lundgren K."/>
            <person name="Prellner K."/>
        </authorList>
    </citation>
    <scope>NUCLEOTIDE SEQUENCE [LARGE SCALE GENOMIC DNA]</scope>
    <source>
        <strain evidence="1 2">PC3053II</strain>
    </source>
</reference>
<comment type="caution">
    <text evidence="1">The sequence shown here is derived from an EMBL/GenBank/DDBJ whole genome shotgun (WGS) entry which is preliminary data.</text>
</comment>
<protein>
    <submittedName>
        <fullName evidence="1">Uncharacterized protein</fullName>
    </submittedName>
</protein>
<dbReference type="Proteomes" id="UP000322327">
    <property type="component" value="Unassembled WGS sequence"/>
</dbReference>
<dbReference type="AlphaFoldDB" id="A0A5C8FWZ7"/>
<sequence length="416" mass="46461">MRFNLIREPAENPIDLLKSYRQQNIMMQKIRVLHTAFDGIKLTNWSDSNRELPNILIGSVCEFGGRLFETTDNIVLTDNDDSDGERFIRLAIVRENQVIDLDSDYLIAEVVSGGMPEYDYYNRGFYSKVDGFIKYKYLRLAMKYSKTLGGYVEKKYWNINDLMRAGITFKKHSVSFGVGTHTFNVPDSANSITVHLVSGGGGGSPNISQTADSKNAETGGVSKISINNKDITVCGGGVGGYYLGNLKWQMGIGGKASGMGKLIQVIKDEIIGIQLTPLYYNNYLYLHSKFSNGNSITNLDDIKIIDNKICLFNNSIINSAEFSEDFGIYATYGKLPYDNVKYKLKGQLILIESQIMTYTNIGMLDFFEDKINYKISTGKENLQIMISNQGAGTILTLSGTAGQTYNLDWELPKQPV</sequence>
<gene>
    <name evidence="1" type="ORF">EPJ76_10535</name>
</gene>
<name>A0A5C8FWZ7_9SPIR</name>
<dbReference type="RefSeq" id="WP_147531615.1">
    <property type="nucleotide sequence ID" value="NZ_SAYI01000021.1"/>
</dbReference>
<evidence type="ECO:0000313" key="1">
    <source>
        <dbReference type="EMBL" id="TXJ53838.1"/>
    </source>
</evidence>
<evidence type="ECO:0000313" key="2">
    <source>
        <dbReference type="Proteomes" id="UP000322327"/>
    </source>
</evidence>
<dbReference type="EMBL" id="SAYI01000021">
    <property type="protein sequence ID" value="TXJ53838.1"/>
    <property type="molecule type" value="Genomic_DNA"/>
</dbReference>
<accession>A0A5C8FWZ7</accession>